<dbReference type="Proteomes" id="UP000827284">
    <property type="component" value="Unassembled WGS sequence"/>
</dbReference>
<gene>
    <name evidence="1" type="ORF">EMPS_09914</name>
</gene>
<evidence type="ECO:0008006" key="3">
    <source>
        <dbReference type="Google" id="ProtNLM"/>
    </source>
</evidence>
<reference evidence="1" key="2">
    <citation type="journal article" date="2022" name="Microbiol. Resour. Announc.">
        <title>Whole-Genome Sequence of Entomortierella parvispora E1425, a Mucoromycotan Fungus Associated with Burkholderiaceae-Related Endosymbiotic Bacteria.</title>
        <authorList>
            <person name="Herlambang A."/>
            <person name="Guo Y."/>
            <person name="Takashima Y."/>
            <person name="Narisawa K."/>
            <person name="Ohta H."/>
            <person name="Nishizawa T."/>
        </authorList>
    </citation>
    <scope>NUCLEOTIDE SEQUENCE</scope>
    <source>
        <strain evidence="1">E1425</strain>
    </source>
</reference>
<keyword evidence="2" id="KW-1185">Reference proteome</keyword>
<protein>
    <recommendedName>
        <fullName evidence="3">Protein kinase domain-containing protein</fullName>
    </recommendedName>
</protein>
<evidence type="ECO:0000313" key="2">
    <source>
        <dbReference type="Proteomes" id="UP000827284"/>
    </source>
</evidence>
<comment type="caution">
    <text evidence="1">The sequence shown here is derived from an EMBL/GenBank/DDBJ whole genome shotgun (WGS) entry which is preliminary data.</text>
</comment>
<accession>A0A9P3HJ62</accession>
<dbReference type="OrthoDB" id="10020333at2759"/>
<evidence type="ECO:0000313" key="1">
    <source>
        <dbReference type="EMBL" id="GJJ77555.1"/>
    </source>
</evidence>
<reference evidence="1" key="1">
    <citation type="submission" date="2021-11" db="EMBL/GenBank/DDBJ databases">
        <authorList>
            <person name="Herlambang A."/>
            <person name="Guo Y."/>
            <person name="Takashima Y."/>
            <person name="Nishizawa T."/>
        </authorList>
    </citation>
    <scope>NUCLEOTIDE SEQUENCE</scope>
    <source>
        <strain evidence="1">E1425</strain>
    </source>
</reference>
<organism evidence="1 2">
    <name type="scientific">Entomortierella parvispora</name>
    <dbReference type="NCBI Taxonomy" id="205924"/>
    <lineage>
        <taxon>Eukaryota</taxon>
        <taxon>Fungi</taxon>
        <taxon>Fungi incertae sedis</taxon>
        <taxon>Mucoromycota</taxon>
        <taxon>Mortierellomycotina</taxon>
        <taxon>Mortierellomycetes</taxon>
        <taxon>Mortierellales</taxon>
        <taxon>Mortierellaceae</taxon>
        <taxon>Entomortierella</taxon>
    </lineage>
</organism>
<proteinExistence type="predicted"/>
<dbReference type="EMBL" id="BQFW01000013">
    <property type="protein sequence ID" value="GJJ77555.1"/>
    <property type="molecule type" value="Genomic_DNA"/>
</dbReference>
<dbReference type="AlphaFoldDB" id="A0A9P3HJ62"/>
<sequence length="107" mass="12163">MILVTEFMGTNIYQERLGEPDRARIRQALTAVHQLLVVVRGDVRLENITVQRKGRRTKYFFIDFGRSLVSHRRSGEITPGDGAAELAFELVASSIEEWILQGRHNGP</sequence>
<name>A0A9P3HJ62_9FUNG</name>